<accession>A0A9W8JPC4</accession>
<keyword evidence="3" id="KW-1185">Reference proteome</keyword>
<dbReference type="OrthoDB" id="3153997at2759"/>
<evidence type="ECO:0000313" key="2">
    <source>
        <dbReference type="EMBL" id="KAJ2934435.1"/>
    </source>
</evidence>
<evidence type="ECO:0000256" key="1">
    <source>
        <dbReference type="SAM" id="MobiDB-lite"/>
    </source>
</evidence>
<protein>
    <submittedName>
        <fullName evidence="2">Uncharacterized protein</fullName>
    </submittedName>
</protein>
<feature type="compositionally biased region" description="Polar residues" evidence="1">
    <location>
        <begin position="67"/>
        <end position="79"/>
    </location>
</feature>
<comment type="caution">
    <text evidence="2">The sequence shown here is derived from an EMBL/GenBank/DDBJ whole genome shotgun (WGS) entry which is preliminary data.</text>
</comment>
<feature type="compositionally biased region" description="Basic residues" evidence="1">
    <location>
        <begin position="7"/>
        <end position="21"/>
    </location>
</feature>
<proteinExistence type="predicted"/>
<dbReference type="EMBL" id="JANBPK010000718">
    <property type="protein sequence ID" value="KAJ2934435.1"/>
    <property type="molecule type" value="Genomic_DNA"/>
</dbReference>
<reference evidence="2" key="1">
    <citation type="submission" date="2022-06" db="EMBL/GenBank/DDBJ databases">
        <title>Genome Sequence of Candolleomyces eurysporus.</title>
        <authorList>
            <person name="Buettner E."/>
        </authorList>
    </citation>
    <scope>NUCLEOTIDE SEQUENCE</scope>
    <source>
        <strain evidence="2">VTCC 930004</strain>
    </source>
</reference>
<feature type="compositionally biased region" description="Basic and acidic residues" evidence="1">
    <location>
        <begin position="379"/>
        <end position="388"/>
    </location>
</feature>
<feature type="compositionally biased region" description="Pro residues" evidence="1">
    <location>
        <begin position="100"/>
        <end position="110"/>
    </location>
</feature>
<feature type="region of interest" description="Disordered" evidence="1">
    <location>
        <begin position="379"/>
        <end position="405"/>
    </location>
</feature>
<dbReference type="Proteomes" id="UP001140091">
    <property type="component" value="Unassembled WGS sequence"/>
</dbReference>
<name>A0A9W8JPC4_9AGAR</name>
<feature type="non-terminal residue" evidence="2">
    <location>
        <position position="405"/>
    </location>
</feature>
<feature type="compositionally biased region" description="Low complexity" evidence="1">
    <location>
        <begin position="111"/>
        <end position="120"/>
    </location>
</feature>
<dbReference type="AlphaFoldDB" id="A0A9W8JPC4"/>
<feature type="region of interest" description="Disordered" evidence="1">
    <location>
        <begin position="1"/>
        <end position="135"/>
    </location>
</feature>
<gene>
    <name evidence="2" type="ORF">H1R20_g2663</name>
</gene>
<sequence>MPGPSNPKRRKNKANGKKQQQKRTGESSAKPSTLNGKLSPEIPRKTLPPSQQQQPKRGEQSAPLPASKQSRTVPSQKPPQRTLRSKVTPPTCVTDDSSYPPSPLLTPPPTGSSSSPLLDSQILHHNPESTSNSSTSYYDYIESYYDKYYQHITAATLKSSRTRIVPEEFTDVIEKVLKKPPVIHDPGNGPRVRDVKGFLKSEFFAQMPAFDDPLCAEFAQEEVLQMLQTVLPEEVATILWYNKSRATSRICPACQRLYRLGDTLPDHDVGSEQASAGGPKPAPPQLRLEQQISGICSPVCFVLASFTFPGAIKGAWGKMAEEIDDQSWDLLNASDTRARSQSDTSYALGMIVRMTRLHDLGLGQLCFGPEEVEALAVPEPHHEEDGKSRVTPGTSPAAVPPIGAS</sequence>
<evidence type="ECO:0000313" key="3">
    <source>
        <dbReference type="Proteomes" id="UP001140091"/>
    </source>
</evidence>
<organism evidence="2 3">
    <name type="scientific">Candolleomyces eurysporus</name>
    <dbReference type="NCBI Taxonomy" id="2828524"/>
    <lineage>
        <taxon>Eukaryota</taxon>
        <taxon>Fungi</taxon>
        <taxon>Dikarya</taxon>
        <taxon>Basidiomycota</taxon>
        <taxon>Agaricomycotina</taxon>
        <taxon>Agaricomycetes</taxon>
        <taxon>Agaricomycetidae</taxon>
        <taxon>Agaricales</taxon>
        <taxon>Agaricineae</taxon>
        <taxon>Psathyrellaceae</taxon>
        <taxon>Candolleomyces</taxon>
    </lineage>
</organism>
<feature type="compositionally biased region" description="Polar residues" evidence="1">
    <location>
        <begin position="26"/>
        <end position="36"/>
    </location>
</feature>